<dbReference type="AlphaFoldDB" id="E4XYS2"/>
<organism evidence="1">
    <name type="scientific">Oikopleura dioica</name>
    <name type="common">Tunicate</name>
    <dbReference type="NCBI Taxonomy" id="34765"/>
    <lineage>
        <taxon>Eukaryota</taxon>
        <taxon>Metazoa</taxon>
        <taxon>Chordata</taxon>
        <taxon>Tunicata</taxon>
        <taxon>Appendicularia</taxon>
        <taxon>Copelata</taxon>
        <taxon>Oikopleuridae</taxon>
        <taxon>Oikopleura</taxon>
    </lineage>
</organism>
<dbReference type="Proteomes" id="UP000001307">
    <property type="component" value="Unassembled WGS sequence"/>
</dbReference>
<protein>
    <submittedName>
        <fullName evidence="1">Uncharacterized protein</fullName>
    </submittedName>
</protein>
<keyword evidence="2" id="KW-1185">Reference proteome</keyword>
<evidence type="ECO:0000313" key="1">
    <source>
        <dbReference type="EMBL" id="CBY14784.1"/>
    </source>
</evidence>
<name>E4XYS2_OIKDI</name>
<dbReference type="EMBL" id="FN653347">
    <property type="protein sequence ID" value="CBY14784.1"/>
    <property type="molecule type" value="Genomic_DNA"/>
</dbReference>
<sequence>MTKKWMTEDVPEIEQIQQLTDIISLQNASGLFCLNDPNLKKFYQSSILKQEMTKCVNMDLQNLTQNILDQKWSNLCVPISVTALLRFAIKNDLAFYDDNYYTFEKILTTLTMIVYPRSLAGLNLNPNKEESQFQTNDIETLLKRICKKTYLNESGWEIIRKQENINMVLPITICEFEKVLLHEDFVFSRPLTVTGAIIIPHKRIDGIDYPEKVFFHQMTLDRIENGEYVLQNTQFTYNSSTGTFNLFSQFKKT</sequence>
<accession>E4XYS2</accession>
<gene>
    <name evidence="1" type="ORF">GSOID_T00009863001</name>
</gene>
<reference evidence="1" key="1">
    <citation type="journal article" date="2010" name="Science">
        <title>Plasticity of animal genome architecture unmasked by rapid evolution of a pelagic tunicate.</title>
        <authorList>
            <person name="Denoeud F."/>
            <person name="Henriet S."/>
            <person name="Mungpakdee S."/>
            <person name="Aury J.M."/>
            <person name="Da Silva C."/>
            <person name="Brinkmann H."/>
            <person name="Mikhaleva J."/>
            <person name="Olsen L.C."/>
            <person name="Jubin C."/>
            <person name="Canestro C."/>
            <person name="Bouquet J.M."/>
            <person name="Danks G."/>
            <person name="Poulain J."/>
            <person name="Campsteijn C."/>
            <person name="Adamski M."/>
            <person name="Cross I."/>
            <person name="Yadetie F."/>
            <person name="Muffato M."/>
            <person name="Louis A."/>
            <person name="Butcher S."/>
            <person name="Tsagkogeorga G."/>
            <person name="Konrad A."/>
            <person name="Singh S."/>
            <person name="Jensen M.F."/>
            <person name="Cong E.H."/>
            <person name="Eikeseth-Otteraa H."/>
            <person name="Noel B."/>
            <person name="Anthouard V."/>
            <person name="Porcel B.M."/>
            <person name="Kachouri-Lafond R."/>
            <person name="Nishino A."/>
            <person name="Ugolini M."/>
            <person name="Chourrout P."/>
            <person name="Nishida H."/>
            <person name="Aasland R."/>
            <person name="Huzurbazar S."/>
            <person name="Westhof E."/>
            <person name="Delsuc F."/>
            <person name="Lehrach H."/>
            <person name="Reinhardt R."/>
            <person name="Weissenbach J."/>
            <person name="Roy S.W."/>
            <person name="Artiguenave F."/>
            <person name="Postlethwait J.H."/>
            <person name="Manak J.R."/>
            <person name="Thompson E.M."/>
            <person name="Jaillon O."/>
            <person name="Du Pasquier L."/>
            <person name="Boudinot P."/>
            <person name="Liberles D.A."/>
            <person name="Volff J.N."/>
            <person name="Philippe H."/>
            <person name="Lenhard B."/>
            <person name="Roest Crollius H."/>
            <person name="Wincker P."/>
            <person name="Chourrout D."/>
        </authorList>
    </citation>
    <scope>NUCLEOTIDE SEQUENCE [LARGE SCALE GENOMIC DNA]</scope>
</reference>
<evidence type="ECO:0000313" key="2">
    <source>
        <dbReference type="Proteomes" id="UP000001307"/>
    </source>
</evidence>
<dbReference type="InParanoid" id="E4XYS2"/>
<proteinExistence type="predicted"/>